<sequence>MEFSDEQAALDAALLVFCNCPDGAVASTLAQGIVAARLAACVNLLPEVRSVYRWQDRIETTTEVPLLIKTTRARYPALQDWLAAQHPYDVPEIIATPVVAGFAPYLHWLADNALEN</sequence>
<dbReference type="AlphaFoldDB" id="A0A0N0XH38"/>
<dbReference type="SUPFAM" id="SSF54913">
    <property type="entry name" value="GlnB-like"/>
    <property type="match status" value="1"/>
</dbReference>
<dbReference type="GO" id="GO:0010038">
    <property type="term" value="P:response to metal ion"/>
    <property type="evidence" value="ECO:0007669"/>
    <property type="project" value="InterPro"/>
</dbReference>
<dbReference type="InterPro" id="IPR011322">
    <property type="entry name" value="N-reg_PII-like_a/b"/>
</dbReference>
<dbReference type="Pfam" id="PF03091">
    <property type="entry name" value="CutA1"/>
    <property type="match status" value="1"/>
</dbReference>
<dbReference type="RefSeq" id="WP_053938797.1">
    <property type="nucleotide sequence ID" value="NZ_LAQT01000026.1"/>
</dbReference>
<dbReference type="STRING" id="857265.WG78_15895"/>
<keyword evidence="3" id="KW-1185">Reference proteome</keyword>
<reference evidence="2 3" key="1">
    <citation type="submission" date="2015-07" db="EMBL/GenBank/DDBJ databases">
        <title>Draft genome sequence of the Amantichitinum ursilacus IGB-41, a new chitin-degrading bacterium.</title>
        <authorList>
            <person name="Kirstahler P."/>
            <person name="Guenther M."/>
            <person name="Grumaz C."/>
            <person name="Rupp S."/>
            <person name="Zibek S."/>
            <person name="Sohn K."/>
        </authorList>
    </citation>
    <scope>NUCLEOTIDE SEQUENCE [LARGE SCALE GENOMIC DNA]</scope>
    <source>
        <strain evidence="2 3">IGB-41</strain>
    </source>
</reference>
<dbReference type="PANTHER" id="PTHR23419:SF8">
    <property type="entry name" value="FI09726P"/>
    <property type="match status" value="1"/>
</dbReference>
<dbReference type="OrthoDB" id="37622at2"/>
<dbReference type="InterPro" id="IPR015867">
    <property type="entry name" value="N-reg_PII/ATP_PRibTrfase_C"/>
</dbReference>
<evidence type="ECO:0000256" key="1">
    <source>
        <dbReference type="ARBA" id="ARBA00010169"/>
    </source>
</evidence>
<dbReference type="Gene3D" id="3.30.70.120">
    <property type="match status" value="1"/>
</dbReference>
<dbReference type="GO" id="GO:0005507">
    <property type="term" value="F:copper ion binding"/>
    <property type="evidence" value="ECO:0007669"/>
    <property type="project" value="TreeGrafter"/>
</dbReference>
<dbReference type="InterPro" id="IPR004323">
    <property type="entry name" value="Ion_tolerance_CutA"/>
</dbReference>
<dbReference type="PANTHER" id="PTHR23419">
    <property type="entry name" value="DIVALENT CATION TOLERANCE CUTA-RELATED"/>
    <property type="match status" value="1"/>
</dbReference>
<organism evidence="2 3">
    <name type="scientific">Amantichitinum ursilacus</name>
    <dbReference type="NCBI Taxonomy" id="857265"/>
    <lineage>
        <taxon>Bacteria</taxon>
        <taxon>Pseudomonadati</taxon>
        <taxon>Pseudomonadota</taxon>
        <taxon>Betaproteobacteria</taxon>
        <taxon>Neisseriales</taxon>
        <taxon>Chitinibacteraceae</taxon>
        <taxon>Amantichitinum</taxon>
    </lineage>
</organism>
<dbReference type="PATRIC" id="fig|857265.3.peg.3259"/>
<dbReference type="EMBL" id="LAQT01000026">
    <property type="protein sequence ID" value="KPC50793.1"/>
    <property type="molecule type" value="Genomic_DNA"/>
</dbReference>
<accession>A0A0N0XH38</accession>
<dbReference type="Proteomes" id="UP000037939">
    <property type="component" value="Unassembled WGS sequence"/>
</dbReference>
<protein>
    <submittedName>
        <fullName evidence="2">Divalent-cation tolerance protein CutA</fullName>
    </submittedName>
</protein>
<evidence type="ECO:0000313" key="3">
    <source>
        <dbReference type="Proteomes" id="UP000037939"/>
    </source>
</evidence>
<comment type="caution">
    <text evidence="2">The sequence shown here is derived from an EMBL/GenBank/DDBJ whole genome shotgun (WGS) entry which is preliminary data.</text>
</comment>
<gene>
    <name evidence="2" type="primary">cutA</name>
    <name evidence="2" type="ORF">WG78_15895</name>
</gene>
<evidence type="ECO:0000313" key="2">
    <source>
        <dbReference type="EMBL" id="KPC50793.1"/>
    </source>
</evidence>
<proteinExistence type="inferred from homology"/>
<comment type="similarity">
    <text evidence="1">Belongs to the CutA family.</text>
</comment>
<name>A0A0N0XH38_9NEIS</name>